<name>A0ABD5E212_9ACTN</name>
<keyword evidence="2" id="KW-0479">Metal-binding</keyword>
<protein>
    <submittedName>
        <fullName evidence="3">Cytochrome P450</fullName>
    </submittedName>
</protein>
<dbReference type="InterPro" id="IPR017972">
    <property type="entry name" value="Cyt_P450_CS"/>
</dbReference>
<keyword evidence="2" id="KW-0408">Iron</keyword>
<evidence type="ECO:0000313" key="3">
    <source>
        <dbReference type="EMBL" id="MDT0415379.1"/>
    </source>
</evidence>
<reference evidence="4" key="1">
    <citation type="submission" date="2023-07" db="EMBL/GenBank/DDBJ databases">
        <title>30 novel species of actinomycetes from the DSMZ collection.</title>
        <authorList>
            <person name="Nouioui I."/>
        </authorList>
    </citation>
    <scope>NUCLEOTIDE SEQUENCE [LARGE SCALE GENOMIC DNA]</scope>
    <source>
        <strain evidence="4">DSM 41982</strain>
    </source>
</reference>
<dbReference type="InterPro" id="IPR036396">
    <property type="entry name" value="Cyt_P450_sf"/>
</dbReference>
<evidence type="ECO:0000313" key="4">
    <source>
        <dbReference type="Proteomes" id="UP001183607"/>
    </source>
</evidence>
<comment type="caution">
    <text evidence="3">The sequence shown here is derived from an EMBL/GenBank/DDBJ whole genome shotgun (WGS) entry which is preliminary data.</text>
</comment>
<gene>
    <name evidence="3" type="ORF">RM574_07725</name>
</gene>
<sequence>MATSAPPQPSVDGIPNLDPVPTFVPLAARSGGGLPLIELPSGHTAVHLTRYADVHRVLTDPSFGRTATNVEDGPSFLPTIMPKELLLNLDMPDHSRMRGFVNADYSVAGVERLRPLVRELVAAKAARLRGAERPDLYATVLDTLPAEVNGRFLGIPDADIAYYRPLGHTVQVASHEDVPGLVADFTELYTYLTGLVTGARPRIEGGVIDRFLAARDTVEPPLDDAELVGILLGSVLGADQNILSVASKIAYVLLCRPVLWQRLAAEPGIAPRLVDELIRLIPLGNISAFPRIAGRRIELADGVVEEGDVVYPDAFAANRDPEVFPEPLLIDPDRTGKRHLQFGYGMHHCMGAALARMEIAELLTTLAAEFPTLTLDTDPAGLTWDSGVILRRPVTLPVRW</sequence>
<proteinExistence type="inferred from homology"/>
<dbReference type="Pfam" id="PF00067">
    <property type="entry name" value="p450"/>
    <property type="match status" value="1"/>
</dbReference>
<dbReference type="PROSITE" id="PS00086">
    <property type="entry name" value="CYTOCHROME_P450"/>
    <property type="match status" value="1"/>
</dbReference>
<dbReference type="PANTHER" id="PTHR46696:SF1">
    <property type="entry name" value="CYTOCHROME P450 YJIB-RELATED"/>
    <property type="match status" value="1"/>
</dbReference>
<dbReference type="EMBL" id="JAVRER010000008">
    <property type="protein sequence ID" value="MDT0415379.1"/>
    <property type="molecule type" value="Genomic_DNA"/>
</dbReference>
<keyword evidence="2" id="KW-0503">Monooxygenase</keyword>
<evidence type="ECO:0000256" key="2">
    <source>
        <dbReference type="RuleBase" id="RU000461"/>
    </source>
</evidence>
<dbReference type="GO" id="GO:0046872">
    <property type="term" value="F:metal ion binding"/>
    <property type="evidence" value="ECO:0007669"/>
    <property type="project" value="UniProtKB-KW"/>
</dbReference>
<dbReference type="InterPro" id="IPR002397">
    <property type="entry name" value="Cyt_P450_B"/>
</dbReference>
<keyword evidence="2" id="KW-0349">Heme</keyword>
<dbReference type="InterPro" id="IPR001128">
    <property type="entry name" value="Cyt_P450"/>
</dbReference>
<dbReference type="PRINTS" id="PR00359">
    <property type="entry name" value="BP450"/>
</dbReference>
<keyword evidence="2" id="KW-0560">Oxidoreductase</keyword>
<dbReference type="RefSeq" id="WP_007823071.1">
    <property type="nucleotide sequence ID" value="NZ_JAVRER010000008.1"/>
</dbReference>
<organism evidence="3 4">
    <name type="scientific">Streptomyces evansiae</name>
    <dbReference type="NCBI Taxonomy" id="3075535"/>
    <lineage>
        <taxon>Bacteria</taxon>
        <taxon>Bacillati</taxon>
        <taxon>Actinomycetota</taxon>
        <taxon>Actinomycetes</taxon>
        <taxon>Kitasatosporales</taxon>
        <taxon>Streptomycetaceae</taxon>
        <taxon>Streptomyces</taxon>
    </lineage>
</organism>
<dbReference type="AlphaFoldDB" id="A0ABD5E212"/>
<accession>A0ABD5E212</accession>
<dbReference type="SUPFAM" id="SSF48264">
    <property type="entry name" value="Cytochrome P450"/>
    <property type="match status" value="1"/>
</dbReference>
<comment type="similarity">
    <text evidence="1 2">Belongs to the cytochrome P450 family.</text>
</comment>
<dbReference type="GO" id="GO:0004497">
    <property type="term" value="F:monooxygenase activity"/>
    <property type="evidence" value="ECO:0007669"/>
    <property type="project" value="UniProtKB-KW"/>
</dbReference>
<dbReference type="Gene3D" id="1.10.630.10">
    <property type="entry name" value="Cytochrome P450"/>
    <property type="match status" value="1"/>
</dbReference>
<dbReference type="Proteomes" id="UP001183607">
    <property type="component" value="Unassembled WGS sequence"/>
</dbReference>
<dbReference type="PANTHER" id="PTHR46696">
    <property type="entry name" value="P450, PUTATIVE (EUROFUNG)-RELATED"/>
    <property type="match status" value="1"/>
</dbReference>
<evidence type="ECO:0000256" key="1">
    <source>
        <dbReference type="ARBA" id="ARBA00010617"/>
    </source>
</evidence>